<feature type="transmembrane region" description="Helical" evidence="5">
    <location>
        <begin position="142"/>
        <end position="162"/>
    </location>
</feature>
<evidence type="ECO:0000256" key="3">
    <source>
        <dbReference type="ARBA" id="ARBA00022989"/>
    </source>
</evidence>
<dbReference type="Proteomes" id="UP000653454">
    <property type="component" value="Unassembled WGS sequence"/>
</dbReference>
<dbReference type="EMBL" id="CAJHNJ030000007">
    <property type="protein sequence ID" value="CAG9102245.1"/>
    <property type="molecule type" value="Genomic_DNA"/>
</dbReference>
<dbReference type="GO" id="GO:0008521">
    <property type="term" value="F:acetyl-CoA transmembrane transporter activity"/>
    <property type="evidence" value="ECO:0007669"/>
    <property type="project" value="InterPro"/>
</dbReference>
<dbReference type="InterPro" id="IPR036259">
    <property type="entry name" value="MFS_trans_sf"/>
</dbReference>
<feature type="transmembrane region" description="Helical" evidence="5">
    <location>
        <begin position="35"/>
        <end position="59"/>
    </location>
</feature>
<evidence type="ECO:0000256" key="4">
    <source>
        <dbReference type="ARBA" id="ARBA00023136"/>
    </source>
</evidence>
<dbReference type="GO" id="GO:0035348">
    <property type="term" value="P:acetyl-CoA transmembrane transport"/>
    <property type="evidence" value="ECO:0007669"/>
    <property type="project" value="InterPro"/>
</dbReference>
<feature type="transmembrane region" description="Helical" evidence="5">
    <location>
        <begin position="348"/>
        <end position="365"/>
    </location>
</feature>
<sequence length="592" mass="64511">MPVTKRRNIAEKEELLENGEPGAGKSDIRGDEVNIAVLLFLYTLQGIPLGLGGAVPMLLQNRGITYTQQAEFSFVNWPFSIKLLWAPIVDAIFCQKFGRRKTWLVPVQYLIGIVMIIMSNGVTDWLGPDGKAPSMPILTMSFMFLNFLAATQDIAVDGWALTMLKRCNVGHASTCNTVGQTAGFFLGYVLFLALESPYFCNKYLRFEPETTGMVTLSGFLMFWGWIFILTTTLIAFLKHEVDESANDKDSKARGMSDIVIAYKQLYTIIKLPAVRTLALVLFTAKIGFCASDAVSGLKLVEAGVPREDLALLAVPLVPIQIIMPVLLAKHTTGPEPLSLWLRAFPPRLLVGPAVAALAALTPALLGDSPPSYFYLLLLMSLYAFHQVLGSPYLGHLVSYIMSVGLSTLGPSPLSLWPRVPAAAAGGPAAAALAALTPALLGGASPSYFYLLLLMSLYAFHQTCLYCMFVAVLAFFAKVSDPAVGGTYMTLLNTVSNLGTNWPNTLALWAIDHLTYKKCTAPELTDNMCANPLETEVCTGAGGKCATTLDGFYTETAICLVVGFLWLQWGRPTIHRLQRLPASAWQIRSVLRR</sequence>
<evidence type="ECO:0000313" key="7">
    <source>
        <dbReference type="Proteomes" id="UP000653454"/>
    </source>
</evidence>
<accession>A0A8S4DHY2</accession>
<organism evidence="6 7">
    <name type="scientific">Plutella xylostella</name>
    <name type="common">Diamondback moth</name>
    <name type="synonym">Plutella maculipennis</name>
    <dbReference type="NCBI Taxonomy" id="51655"/>
    <lineage>
        <taxon>Eukaryota</taxon>
        <taxon>Metazoa</taxon>
        <taxon>Ecdysozoa</taxon>
        <taxon>Arthropoda</taxon>
        <taxon>Hexapoda</taxon>
        <taxon>Insecta</taxon>
        <taxon>Pterygota</taxon>
        <taxon>Neoptera</taxon>
        <taxon>Endopterygota</taxon>
        <taxon>Lepidoptera</taxon>
        <taxon>Glossata</taxon>
        <taxon>Ditrysia</taxon>
        <taxon>Yponomeutoidea</taxon>
        <taxon>Plutellidae</taxon>
        <taxon>Plutella</taxon>
    </lineage>
</organism>
<keyword evidence="3 5" id="KW-1133">Transmembrane helix</keyword>
<comment type="caution">
    <text evidence="6">The sequence shown here is derived from an EMBL/GenBank/DDBJ whole genome shotgun (WGS) entry which is preliminary data.</text>
</comment>
<feature type="transmembrane region" description="Helical" evidence="5">
    <location>
        <begin position="371"/>
        <end position="389"/>
    </location>
</feature>
<name>A0A8S4DHY2_PLUXY</name>
<evidence type="ECO:0000313" key="6">
    <source>
        <dbReference type="EMBL" id="CAG9102245.1"/>
    </source>
</evidence>
<feature type="transmembrane region" description="Helical" evidence="5">
    <location>
        <begin position="309"/>
        <end position="327"/>
    </location>
</feature>
<dbReference type="PANTHER" id="PTHR12778:SF9">
    <property type="entry name" value="ACETYL-COENZYME A TRANSPORTER 1"/>
    <property type="match status" value="1"/>
</dbReference>
<dbReference type="GO" id="GO:0016020">
    <property type="term" value="C:membrane"/>
    <property type="evidence" value="ECO:0007669"/>
    <property type="project" value="UniProtKB-SubCell"/>
</dbReference>
<dbReference type="Pfam" id="PF13000">
    <property type="entry name" value="Acatn"/>
    <property type="match status" value="2"/>
</dbReference>
<feature type="transmembrane region" description="Helical" evidence="5">
    <location>
        <begin position="551"/>
        <end position="568"/>
    </location>
</feature>
<keyword evidence="7" id="KW-1185">Reference proteome</keyword>
<dbReference type="InterPro" id="IPR024371">
    <property type="entry name" value="AcetylCoA_trans_1-like"/>
</dbReference>
<feature type="transmembrane region" description="Helical" evidence="5">
    <location>
        <begin position="174"/>
        <end position="194"/>
    </location>
</feature>
<dbReference type="Gene3D" id="1.20.1250.20">
    <property type="entry name" value="MFS general substrate transporter like domains"/>
    <property type="match status" value="1"/>
</dbReference>
<evidence type="ECO:0000256" key="5">
    <source>
        <dbReference type="SAM" id="Phobius"/>
    </source>
</evidence>
<evidence type="ECO:0000256" key="2">
    <source>
        <dbReference type="ARBA" id="ARBA00022692"/>
    </source>
</evidence>
<comment type="subcellular location">
    <subcellularLocation>
        <location evidence="1">Membrane</location>
        <topology evidence="1">Multi-pass membrane protein</topology>
    </subcellularLocation>
</comment>
<dbReference type="PANTHER" id="PTHR12778">
    <property type="entry name" value="SOLUTE CARRIER FAMILY 33 ACETYL-COA TRANSPORTER -RELATED"/>
    <property type="match status" value="1"/>
</dbReference>
<reference evidence="6" key="1">
    <citation type="submission" date="2020-11" db="EMBL/GenBank/DDBJ databases">
        <authorList>
            <person name="Whiteford S."/>
        </authorList>
    </citation>
    <scope>NUCLEOTIDE SEQUENCE</scope>
</reference>
<feature type="transmembrane region" description="Helical" evidence="5">
    <location>
        <begin position="447"/>
        <end position="476"/>
    </location>
</feature>
<dbReference type="InterPro" id="IPR004752">
    <property type="entry name" value="AmpG_permease/AT-1"/>
</dbReference>
<protein>
    <submittedName>
        <fullName evidence="6">(diamondback moth) hypothetical protein</fullName>
    </submittedName>
</protein>
<feature type="transmembrane region" description="Helical" evidence="5">
    <location>
        <begin position="421"/>
        <end position="440"/>
    </location>
</feature>
<proteinExistence type="predicted"/>
<feature type="transmembrane region" description="Helical" evidence="5">
    <location>
        <begin position="214"/>
        <end position="237"/>
    </location>
</feature>
<feature type="transmembrane region" description="Helical" evidence="5">
    <location>
        <begin position="103"/>
        <end position="122"/>
    </location>
</feature>
<keyword evidence="2 5" id="KW-0812">Transmembrane</keyword>
<dbReference type="SUPFAM" id="SSF103473">
    <property type="entry name" value="MFS general substrate transporter"/>
    <property type="match status" value="1"/>
</dbReference>
<keyword evidence="4 5" id="KW-0472">Membrane</keyword>
<evidence type="ECO:0000256" key="1">
    <source>
        <dbReference type="ARBA" id="ARBA00004141"/>
    </source>
</evidence>
<gene>
    <name evidence="6" type="ORF">PLXY2_LOCUS2764</name>
</gene>
<dbReference type="AlphaFoldDB" id="A0A8S4DHY2"/>